<keyword evidence="2" id="KW-0238">DNA-binding</keyword>
<dbReference type="InterPro" id="IPR006119">
    <property type="entry name" value="Resolv_N"/>
</dbReference>
<keyword evidence="3" id="KW-0233">DNA recombination</keyword>
<proteinExistence type="predicted"/>
<name>A0A6C0IX13_9ZZZZ</name>
<reference evidence="5" key="1">
    <citation type="journal article" date="2020" name="Nature">
        <title>Giant virus diversity and host interactions through global metagenomics.</title>
        <authorList>
            <person name="Schulz F."/>
            <person name="Roux S."/>
            <person name="Paez-Espino D."/>
            <person name="Jungbluth S."/>
            <person name="Walsh D.A."/>
            <person name="Denef V.J."/>
            <person name="McMahon K.D."/>
            <person name="Konstantinidis K.T."/>
            <person name="Eloe-Fadrosh E.A."/>
            <person name="Kyrpides N.C."/>
            <person name="Woyke T."/>
        </authorList>
    </citation>
    <scope>NUCLEOTIDE SEQUENCE</scope>
    <source>
        <strain evidence="5">GVMAG-M-3300025572-1</strain>
    </source>
</reference>
<dbReference type="PROSITE" id="PS00397">
    <property type="entry name" value="RECOMBINASES_1"/>
    <property type="match status" value="1"/>
</dbReference>
<evidence type="ECO:0000313" key="5">
    <source>
        <dbReference type="EMBL" id="QHT97864.1"/>
    </source>
</evidence>
<evidence type="ECO:0000256" key="2">
    <source>
        <dbReference type="ARBA" id="ARBA00023125"/>
    </source>
</evidence>
<dbReference type="InterPro" id="IPR006118">
    <property type="entry name" value="Recombinase_CS"/>
</dbReference>
<dbReference type="GO" id="GO:0015074">
    <property type="term" value="P:DNA integration"/>
    <property type="evidence" value="ECO:0007669"/>
    <property type="project" value="UniProtKB-KW"/>
</dbReference>
<feature type="domain" description="Resolvase/invertase-type recombinase catalytic" evidence="4">
    <location>
        <begin position="3"/>
        <end position="102"/>
    </location>
</feature>
<dbReference type="AlphaFoldDB" id="A0A6C0IX13"/>
<dbReference type="InterPro" id="IPR050639">
    <property type="entry name" value="SSR_resolvase"/>
</dbReference>
<dbReference type="InterPro" id="IPR036162">
    <property type="entry name" value="Resolvase-like_N_sf"/>
</dbReference>
<dbReference type="Pfam" id="PF00239">
    <property type="entry name" value="Resolvase"/>
    <property type="match status" value="1"/>
</dbReference>
<evidence type="ECO:0000256" key="3">
    <source>
        <dbReference type="ARBA" id="ARBA00023172"/>
    </source>
</evidence>
<dbReference type="EMBL" id="MN740283">
    <property type="protein sequence ID" value="QHT97864.1"/>
    <property type="molecule type" value="Genomic_DNA"/>
</dbReference>
<sequence length="102" mass="11685">MPVTRGYCRVSTAMQADDGVSLDTQQKRIKEYCNFKQLNLVKLYEDAGLSAKNTERPALQELMKEMREGETVIICDLSRLSCRTSDALQLFEDFKKRGVNFV</sequence>
<organism evidence="5">
    <name type="scientific">viral metagenome</name>
    <dbReference type="NCBI Taxonomy" id="1070528"/>
    <lineage>
        <taxon>unclassified sequences</taxon>
        <taxon>metagenomes</taxon>
        <taxon>organismal metagenomes</taxon>
    </lineage>
</organism>
<evidence type="ECO:0000256" key="1">
    <source>
        <dbReference type="ARBA" id="ARBA00022908"/>
    </source>
</evidence>
<dbReference type="PANTHER" id="PTHR30461">
    <property type="entry name" value="DNA-INVERTASE FROM LAMBDOID PROPHAGE"/>
    <property type="match status" value="1"/>
</dbReference>
<dbReference type="SUPFAM" id="SSF53041">
    <property type="entry name" value="Resolvase-like"/>
    <property type="match status" value="1"/>
</dbReference>
<dbReference type="PROSITE" id="PS51736">
    <property type="entry name" value="RECOMBINASES_3"/>
    <property type="match status" value="1"/>
</dbReference>
<keyword evidence="1" id="KW-0229">DNA integration</keyword>
<dbReference type="CDD" id="cd00338">
    <property type="entry name" value="Ser_Recombinase"/>
    <property type="match status" value="1"/>
</dbReference>
<dbReference type="GO" id="GO:0003677">
    <property type="term" value="F:DNA binding"/>
    <property type="evidence" value="ECO:0007669"/>
    <property type="project" value="UniProtKB-KW"/>
</dbReference>
<dbReference type="PANTHER" id="PTHR30461:SF2">
    <property type="entry name" value="SERINE RECOMBINASE PINE-RELATED"/>
    <property type="match status" value="1"/>
</dbReference>
<protein>
    <recommendedName>
        <fullName evidence="4">Resolvase/invertase-type recombinase catalytic domain-containing protein</fullName>
    </recommendedName>
</protein>
<accession>A0A6C0IX13</accession>
<dbReference type="GO" id="GO:0000150">
    <property type="term" value="F:DNA strand exchange activity"/>
    <property type="evidence" value="ECO:0007669"/>
    <property type="project" value="InterPro"/>
</dbReference>
<dbReference type="SMART" id="SM00857">
    <property type="entry name" value="Resolvase"/>
    <property type="match status" value="1"/>
</dbReference>
<dbReference type="Gene3D" id="3.40.50.1390">
    <property type="entry name" value="Resolvase, N-terminal catalytic domain"/>
    <property type="match status" value="1"/>
</dbReference>
<evidence type="ECO:0000259" key="4">
    <source>
        <dbReference type="PROSITE" id="PS51736"/>
    </source>
</evidence>